<protein>
    <submittedName>
        <fullName evidence="2">Uncharacterized protein</fullName>
    </submittedName>
</protein>
<name>A0A0E9V1F1_ANGAN</name>
<organism evidence="2">
    <name type="scientific">Anguilla anguilla</name>
    <name type="common">European freshwater eel</name>
    <name type="synonym">Muraena anguilla</name>
    <dbReference type="NCBI Taxonomy" id="7936"/>
    <lineage>
        <taxon>Eukaryota</taxon>
        <taxon>Metazoa</taxon>
        <taxon>Chordata</taxon>
        <taxon>Craniata</taxon>
        <taxon>Vertebrata</taxon>
        <taxon>Euteleostomi</taxon>
        <taxon>Actinopterygii</taxon>
        <taxon>Neopterygii</taxon>
        <taxon>Teleostei</taxon>
        <taxon>Anguilliformes</taxon>
        <taxon>Anguillidae</taxon>
        <taxon>Anguilla</taxon>
    </lineage>
</organism>
<accession>A0A0E9V1F1</accession>
<dbReference type="AlphaFoldDB" id="A0A0E9V1F1"/>
<sequence length="36" mass="3937">MQTWENTEAIQAKHVTPNCNSPAGSSEPTASRIQDH</sequence>
<reference evidence="2" key="1">
    <citation type="submission" date="2014-11" db="EMBL/GenBank/DDBJ databases">
        <authorList>
            <person name="Amaro Gonzalez C."/>
        </authorList>
    </citation>
    <scope>NUCLEOTIDE SEQUENCE</scope>
</reference>
<evidence type="ECO:0000256" key="1">
    <source>
        <dbReference type="SAM" id="MobiDB-lite"/>
    </source>
</evidence>
<feature type="compositionally biased region" description="Polar residues" evidence="1">
    <location>
        <begin position="17"/>
        <end position="36"/>
    </location>
</feature>
<evidence type="ECO:0000313" key="2">
    <source>
        <dbReference type="EMBL" id="JAH71083.1"/>
    </source>
</evidence>
<feature type="region of interest" description="Disordered" evidence="1">
    <location>
        <begin position="1"/>
        <end position="36"/>
    </location>
</feature>
<reference evidence="2" key="2">
    <citation type="journal article" date="2015" name="Fish Shellfish Immunol.">
        <title>Early steps in the European eel (Anguilla anguilla)-Vibrio vulnificus interaction in the gills: Role of the RtxA13 toxin.</title>
        <authorList>
            <person name="Callol A."/>
            <person name="Pajuelo D."/>
            <person name="Ebbesson L."/>
            <person name="Teles M."/>
            <person name="MacKenzie S."/>
            <person name="Amaro C."/>
        </authorList>
    </citation>
    <scope>NUCLEOTIDE SEQUENCE</scope>
</reference>
<dbReference type="EMBL" id="GBXM01037494">
    <property type="protein sequence ID" value="JAH71083.1"/>
    <property type="molecule type" value="Transcribed_RNA"/>
</dbReference>
<proteinExistence type="predicted"/>